<dbReference type="RefSeq" id="XP_056689567.1">
    <property type="nucleotide sequence ID" value="XM_056833589.1"/>
</dbReference>
<evidence type="ECO:0000259" key="1">
    <source>
        <dbReference type="Pfam" id="PF11955"/>
    </source>
</evidence>
<dbReference type="RefSeq" id="XP_056689571.1">
    <property type="nucleotide sequence ID" value="XM_056833593.1"/>
</dbReference>
<reference evidence="3 4" key="2">
    <citation type="submission" date="2025-05" db="UniProtKB">
        <authorList>
            <consortium name="RefSeq"/>
        </authorList>
    </citation>
    <scope>IDENTIFICATION</scope>
    <source>
        <tissue evidence="3 4">Leaf</tissue>
    </source>
</reference>
<dbReference type="RefSeq" id="XP_056689570.1">
    <property type="nucleotide sequence ID" value="XM_056833592.1"/>
</dbReference>
<evidence type="ECO:0000313" key="14">
    <source>
        <dbReference type="RefSeq" id="XP_056689577.1"/>
    </source>
</evidence>
<evidence type="ECO:0000313" key="8">
    <source>
        <dbReference type="RefSeq" id="XP_056689571.1"/>
    </source>
</evidence>
<dbReference type="RefSeq" id="XP_056689576.1">
    <property type="nucleotide sequence ID" value="XM_056833598.1"/>
</dbReference>
<dbReference type="RefSeq" id="XP_056689578.1">
    <property type="nucleotide sequence ID" value="XM_056833600.1"/>
</dbReference>
<evidence type="ECO:0000313" key="12">
    <source>
        <dbReference type="RefSeq" id="XP_056689575.1"/>
    </source>
</evidence>
<dbReference type="RefSeq" id="XP_056689579.1">
    <property type="nucleotide sequence ID" value="XM_056833601.1"/>
</dbReference>
<evidence type="ECO:0000313" key="13">
    <source>
        <dbReference type="RefSeq" id="XP_056689576.1"/>
    </source>
</evidence>
<reference evidence="2" key="1">
    <citation type="journal article" date="2021" name="Nat. Commun.">
        <title>Genomic analyses provide insights into spinach domestication and the genetic basis of agronomic traits.</title>
        <authorList>
            <person name="Cai X."/>
            <person name="Sun X."/>
            <person name="Xu C."/>
            <person name="Sun H."/>
            <person name="Wang X."/>
            <person name="Ge C."/>
            <person name="Zhang Z."/>
            <person name="Wang Q."/>
            <person name="Fei Z."/>
            <person name="Jiao C."/>
            <person name="Wang Q."/>
        </authorList>
    </citation>
    <scope>NUCLEOTIDE SEQUENCE [LARGE SCALE GENOMIC DNA]</scope>
    <source>
        <strain evidence="2">cv. Varoflay</strain>
    </source>
</reference>
<dbReference type="RefSeq" id="XP_056689581.1">
    <property type="nucleotide sequence ID" value="XM_056833603.1"/>
</dbReference>
<evidence type="ECO:0000313" key="10">
    <source>
        <dbReference type="RefSeq" id="XP_056689573.1"/>
    </source>
</evidence>
<evidence type="ECO:0000313" key="15">
    <source>
        <dbReference type="RefSeq" id="XP_056689578.1"/>
    </source>
</evidence>
<dbReference type="RefSeq" id="XP_056689569.1">
    <property type="nucleotide sequence ID" value="XM_056833591.1"/>
</dbReference>
<dbReference type="InterPro" id="IPR045040">
    <property type="entry name" value="PORR_fam"/>
</dbReference>
<sequence length="405" mass="46910">MFFSNSLCSTIIIKQSNLLTRFTLQRTFIDARIKWMRDPFLDFTVSREINLRHCCSLKNLILSSSSLSLPISVASLHKPHLNFPSNTTSLYFFQRYPSLFTLSPPLVKLTPQFITLHREEQEIHDSSSQKESAVYRLVRLLMIARSCRIPVSILDDLKFDLGLPDNYLLDFVSYFPEYFRLCKLNPSKIGDVGVDNCVDFEVGLELIKCRKELGVPAILNKEFGDYLECREGKIVKFPMKFSPGFDLQKKVKDWIDAWQCLPYISPYEDAFHIAPRSDQAEKWTVAVIHEILSLLVSKKTEMRNILRLGDYLGFGLRFKKAIVHHPGIFYVSNKNKTQTVILREAFVKDRLLENHPLVGMRHRYIYLMNKSRKGRRKLVKALNPGYSLKMSTSYSDEGVKCVSEE</sequence>
<accession>A0ABM3R1X2</accession>
<evidence type="ECO:0000313" key="16">
    <source>
        <dbReference type="RefSeq" id="XP_056689579.1"/>
    </source>
</evidence>
<dbReference type="InterPro" id="IPR021099">
    <property type="entry name" value="PORR_domain"/>
</dbReference>
<name>A0ABM3R1X2_SPIOL</name>
<protein>
    <submittedName>
        <fullName evidence="3 4">Protein WHAT'S THIS FACTOR 9, mitochondrial isoform X1</fullName>
    </submittedName>
</protein>
<dbReference type="Pfam" id="PF11955">
    <property type="entry name" value="PORR"/>
    <property type="match status" value="1"/>
</dbReference>
<dbReference type="RefSeq" id="XP_056689566.1">
    <property type="nucleotide sequence ID" value="XM_056833588.1"/>
</dbReference>
<dbReference type="RefSeq" id="XP_056689573.1">
    <property type="nucleotide sequence ID" value="XM_056833595.1"/>
</dbReference>
<dbReference type="RefSeq" id="XP_056689572.1">
    <property type="nucleotide sequence ID" value="XM_056833594.1"/>
</dbReference>
<dbReference type="RefSeq" id="XP_056689574.1">
    <property type="nucleotide sequence ID" value="XM_056833596.1"/>
</dbReference>
<evidence type="ECO:0000313" key="2">
    <source>
        <dbReference type="Proteomes" id="UP000813463"/>
    </source>
</evidence>
<organism evidence="2 14">
    <name type="scientific">Spinacia oleracea</name>
    <name type="common">Spinach</name>
    <dbReference type="NCBI Taxonomy" id="3562"/>
    <lineage>
        <taxon>Eukaryota</taxon>
        <taxon>Viridiplantae</taxon>
        <taxon>Streptophyta</taxon>
        <taxon>Embryophyta</taxon>
        <taxon>Tracheophyta</taxon>
        <taxon>Spermatophyta</taxon>
        <taxon>Magnoliopsida</taxon>
        <taxon>eudicotyledons</taxon>
        <taxon>Gunneridae</taxon>
        <taxon>Pentapetalae</taxon>
        <taxon>Caryophyllales</taxon>
        <taxon>Chenopodiaceae</taxon>
        <taxon>Chenopodioideae</taxon>
        <taxon>Anserineae</taxon>
        <taxon>Spinacia</taxon>
    </lineage>
</organism>
<gene>
    <name evidence="3 4 5 6 7 8 9 10 11 12 13 14 15 16 17 18" type="primary">LOC110775955</name>
</gene>
<feature type="domain" description="PORR" evidence="1">
    <location>
        <begin position="37"/>
        <end position="372"/>
    </location>
</feature>
<dbReference type="RefSeq" id="XP_056689577.1">
    <property type="nucleotide sequence ID" value="XM_056833599.1"/>
</dbReference>
<dbReference type="GeneID" id="110775955"/>
<evidence type="ECO:0000313" key="17">
    <source>
        <dbReference type="RefSeq" id="XP_056689581.1"/>
    </source>
</evidence>
<evidence type="ECO:0000313" key="4">
    <source>
        <dbReference type="RefSeq" id="XP_056689567.1"/>
    </source>
</evidence>
<evidence type="ECO:0000313" key="11">
    <source>
        <dbReference type="RefSeq" id="XP_056689574.1"/>
    </source>
</evidence>
<dbReference type="PANTHER" id="PTHR31476">
    <property type="entry name" value="PROTEIN WHAT'S THIS FACTOR 1 HOMOLOG, CHLOROPLASTIC"/>
    <property type="match status" value="1"/>
</dbReference>
<evidence type="ECO:0000313" key="9">
    <source>
        <dbReference type="RefSeq" id="XP_056689572.1"/>
    </source>
</evidence>
<evidence type="ECO:0000313" key="6">
    <source>
        <dbReference type="RefSeq" id="XP_056689569.1"/>
    </source>
</evidence>
<evidence type="ECO:0000313" key="7">
    <source>
        <dbReference type="RefSeq" id="XP_056689570.1"/>
    </source>
</evidence>
<evidence type="ECO:0000313" key="18">
    <source>
        <dbReference type="RefSeq" id="XP_056689582.1"/>
    </source>
</evidence>
<proteinExistence type="predicted"/>
<dbReference type="PANTHER" id="PTHR31476:SF19">
    <property type="entry name" value="UBIQUITIN CARBOXYL-TERMINAL HYDROLASE FAMILY PROTEIN"/>
    <property type="match status" value="1"/>
</dbReference>
<dbReference type="RefSeq" id="XP_056689582.1">
    <property type="nucleotide sequence ID" value="XM_056833604.1"/>
</dbReference>
<keyword evidence="2" id="KW-1185">Reference proteome</keyword>
<dbReference type="RefSeq" id="XP_056689568.1">
    <property type="nucleotide sequence ID" value="XM_056833590.1"/>
</dbReference>
<dbReference type="Proteomes" id="UP000813463">
    <property type="component" value="Chromosome 6"/>
</dbReference>
<dbReference type="RefSeq" id="XP_056689575.1">
    <property type="nucleotide sequence ID" value="XM_056833597.1"/>
</dbReference>
<evidence type="ECO:0000313" key="3">
    <source>
        <dbReference type="RefSeq" id="XP_056689566.1"/>
    </source>
</evidence>
<evidence type="ECO:0000313" key="5">
    <source>
        <dbReference type="RefSeq" id="XP_056689568.1"/>
    </source>
</evidence>